<sequence>MYKNFKISLLLLLSGKGNRFQSDIPKQFHTLLGKKIYLHTLDAFYELDIFDEIILVTSTNWIDQVKKEIFNYKNIKVIQGGKERQTSAFLGLKAILDTDFVMFHDAVRPFVTKKIIIDNLDAVIKYRAVNTCIKSTDTLVQIDKKGKIYKIPDRSTLMRGQTPQTFEYKLILNAHEKALKNGIFAATDDCTLVLDQTLIHVVGGAETNIKITSPSDLILAEKILKSRKQSEELKNNNKHPDLKYYKIYKDSQDLKFATKGSACFDVSAYLKDGNYL</sequence>
<keyword evidence="2" id="KW-0548">Nucleotidyltransferase</keyword>
<dbReference type="FunFam" id="3.90.550.10:FF:000003">
    <property type="entry name" value="2-C-methyl-D-erythritol 4-phosphate cytidylyltransferase"/>
    <property type="match status" value="1"/>
</dbReference>
<dbReference type="EMBL" id="LAZR01025797">
    <property type="protein sequence ID" value="KKL70774.1"/>
    <property type="molecule type" value="Genomic_DNA"/>
</dbReference>
<dbReference type="InterPro" id="IPR001228">
    <property type="entry name" value="IspD"/>
</dbReference>
<evidence type="ECO:0000313" key="3">
    <source>
        <dbReference type="EMBL" id="KKL70774.1"/>
    </source>
</evidence>
<evidence type="ECO:0008006" key="4">
    <source>
        <dbReference type="Google" id="ProtNLM"/>
    </source>
</evidence>
<dbReference type="NCBIfam" id="TIGR00453">
    <property type="entry name" value="ispD"/>
    <property type="match status" value="1"/>
</dbReference>
<evidence type="ECO:0000256" key="2">
    <source>
        <dbReference type="ARBA" id="ARBA00022695"/>
    </source>
</evidence>
<keyword evidence="1" id="KW-0808">Transferase</keyword>
<dbReference type="NCBIfam" id="NF001183">
    <property type="entry name" value="PRK00155.1-3"/>
    <property type="match status" value="1"/>
</dbReference>
<dbReference type="AlphaFoldDB" id="A0A0F9E9Z6"/>
<dbReference type="PANTHER" id="PTHR32125">
    <property type="entry name" value="2-C-METHYL-D-ERYTHRITOL 4-PHOSPHATE CYTIDYLYLTRANSFERASE, CHLOROPLASTIC"/>
    <property type="match status" value="1"/>
</dbReference>
<proteinExistence type="predicted"/>
<dbReference type="CDD" id="cd02516">
    <property type="entry name" value="CDP-ME_synthetase"/>
    <property type="match status" value="1"/>
</dbReference>
<organism evidence="3">
    <name type="scientific">marine sediment metagenome</name>
    <dbReference type="NCBI Taxonomy" id="412755"/>
    <lineage>
        <taxon>unclassified sequences</taxon>
        <taxon>metagenomes</taxon>
        <taxon>ecological metagenomes</taxon>
    </lineage>
</organism>
<feature type="non-terminal residue" evidence="3">
    <location>
        <position position="276"/>
    </location>
</feature>
<gene>
    <name evidence="3" type="ORF">LCGC14_2101530</name>
</gene>
<dbReference type="InterPro" id="IPR034683">
    <property type="entry name" value="IspD/TarI"/>
</dbReference>
<dbReference type="Gene3D" id="3.90.550.10">
    <property type="entry name" value="Spore Coat Polysaccharide Biosynthesis Protein SpsA, Chain A"/>
    <property type="match status" value="1"/>
</dbReference>
<name>A0A0F9E9Z6_9ZZZZ</name>
<comment type="caution">
    <text evidence="3">The sequence shown here is derived from an EMBL/GenBank/DDBJ whole genome shotgun (WGS) entry which is preliminary data.</text>
</comment>
<accession>A0A0F9E9Z6</accession>
<dbReference type="Pfam" id="PF01128">
    <property type="entry name" value="IspD"/>
    <property type="match status" value="1"/>
</dbReference>
<dbReference type="InterPro" id="IPR029044">
    <property type="entry name" value="Nucleotide-diphossugar_trans"/>
</dbReference>
<dbReference type="PANTHER" id="PTHR32125:SF4">
    <property type="entry name" value="2-C-METHYL-D-ERYTHRITOL 4-PHOSPHATE CYTIDYLYLTRANSFERASE, CHLOROPLASTIC"/>
    <property type="match status" value="1"/>
</dbReference>
<protein>
    <recommendedName>
        <fullName evidence="4">2-C-methyl-D-erythritol 4-phosphate cytidylyltransferase</fullName>
    </recommendedName>
</protein>
<dbReference type="SUPFAM" id="SSF53448">
    <property type="entry name" value="Nucleotide-diphospho-sugar transferases"/>
    <property type="match status" value="1"/>
</dbReference>
<dbReference type="GO" id="GO:0050518">
    <property type="term" value="F:2-C-methyl-D-erythritol 4-phosphate cytidylyltransferase activity"/>
    <property type="evidence" value="ECO:0007669"/>
    <property type="project" value="InterPro"/>
</dbReference>
<dbReference type="GO" id="GO:0008299">
    <property type="term" value="P:isoprenoid biosynthetic process"/>
    <property type="evidence" value="ECO:0007669"/>
    <property type="project" value="InterPro"/>
</dbReference>
<reference evidence="3" key="1">
    <citation type="journal article" date="2015" name="Nature">
        <title>Complex archaea that bridge the gap between prokaryotes and eukaryotes.</title>
        <authorList>
            <person name="Spang A."/>
            <person name="Saw J.H."/>
            <person name="Jorgensen S.L."/>
            <person name="Zaremba-Niedzwiedzka K."/>
            <person name="Martijn J."/>
            <person name="Lind A.E."/>
            <person name="van Eijk R."/>
            <person name="Schleper C."/>
            <person name="Guy L."/>
            <person name="Ettema T.J."/>
        </authorList>
    </citation>
    <scope>NUCLEOTIDE SEQUENCE</scope>
</reference>
<dbReference type="InterPro" id="IPR050088">
    <property type="entry name" value="IspD/TarI_cytidylyltransf_bact"/>
</dbReference>
<evidence type="ECO:0000256" key="1">
    <source>
        <dbReference type="ARBA" id="ARBA00022679"/>
    </source>
</evidence>